<evidence type="ECO:0000313" key="1">
    <source>
        <dbReference type="WBParaSite" id="SSTP_0000273700.1"/>
    </source>
</evidence>
<proteinExistence type="predicted"/>
<dbReference type="AlphaFoldDB" id="A0A0K0DZS6"/>
<organism evidence="1">
    <name type="scientific">Strongyloides stercoralis</name>
    <name type="common">Threadworm</name>
    <dbReference type="NCBI Taxonomy" id="6248"/>
    <lineage>
        <taxon>Eukaryota</taxon>
        <taxon>Metazoa</taxon>
        <taxon>Ecdysozoa</taxon>
        <taxon>Nematoda</taxon>
        <taxon>Chromadorea</taxon>
        <taxon>Rhabditida</taxon>
        <taxon>Tylenchina</taxon>
        <taxon>Panagrolaimomorpha</taxon>
        <taxon>Strongyloidoidea</taxon>
        <taxon>Strongyloididae</taxon>
        <taxon>Strongyloides</taxon>
    </lineage>
</organism>
<dbReference type="WBParaSite" id="SSTP_0000273700.1">
    <property type="protein sequence ID" value="SSTP_0000273700.1"/>
    <property type="gene ID" value="SSTP_0000273700"/>
</dbReference>
<reference evidence="1" key="1">
    <citation type="submission" date="2015-08" db="UniProtKB">
        <authorList>
            <consortium name="WormBaseParasite"/>
        </authorList>
    </citation>
    <scope>IDENTIFICATION</scope>
</reference>
<protein>
    <submittedName>
        <fullName evidence="1">Uncharacterized protein</fullName>
    </submittedName>
</protein>
<sequence>MNQRNRELNSNTETLDVKCIIHESDIVNNLNDAPQRTENQLDISNINTSNDTFSSLHFDNYFNVQVLLRKVFQHSNQYFSKKIKTHFASRLEI</sequence>
<accession>A0A0K0DZS6</accession>
<name>A0A0K0DZS6_STRER</name>